<keyword evidence="3" id="KW-1185">Reference proteome</keyword>
<comment type="caution">
    <text evidence="2">The sequence shown here is derived from an EMBL/GenBank/DDBJ whole genome shotgun (WGS) entry which is preliminary data.</text>
</comment>
<evidence type="ECO:0000256" key="1">
    <source>
        <dbReference type="SAM" id="MobiDB-lite"/>
    </source>
</evidence>
<protein>
    <submittedName>
        <fullName evidence="2">Uncharacterized protein</fullName>
    </submittedName>
</protein>
<proteinExistence type="predicted"/>
<evidence type="ECO:0000313" key="2">
    <source>
        <dbReference type="EMBL" id="MFG6441802.1"/>
    </source>
</evidence>
<sequence length="143" mass="15614">MTTPIERFCWVKTVRLDHTDTTGALRAERLAEVLRLPGIKAPPPPDGKFPTPHECAGIPKGGNTNPPSRLHFRPMPEANSKGDTRHWCAVSYAPGADITAEEPVLALAFQPVAGDRCAAVTWRLENPEWFSDAFAVSLLSQEA</sequence>
<dbReference type="RefSeq" id="WP_394398413.1">
    <property type="nucleotide sequence ID" value="NZ_JBIGHW010000007.1"/>
</dbReference>
<name>A0ABW7FKF6_9BURK</name>
<evidence type="ECO:0000313" key="3">
    <source>
        <dbReference type="Proteomes" id="UP001606301"/>
    </source>
</evidence>
<reference evidence="2 3" key="1">
    <citation type="submission" date="2024-08" db="EMBL/GenBank/DDBJ databases">
        <authorList>
            <person name="Lu H."/>
        </authorList>
    </citation>
    <scope>NUCLEOTIDE SEQUENCE [LARGE SCALE GENOMIC DNA]</scope>
    <source>
        <strain evidence="2 3">LKC17W</strain>
    </source>
</reference>
<dbReference type="Proteomes" id="UP001606301">
    <property type="component" value="Unassembled WGS sequence"/>
</dbReference>
<dbReference type="EMBL" id="JBIGHW010000007">
    <property type="protein sequence ID" value="MFG6441802.1"/>
    <property type="molecule type" value="Genomic_DNA"/>
</dbReference>
<feature type="region of interest" description="Disordered" evidence="1">
    <location>
        <begin position="38"/>
        <end position="81"/>
    </location>
</feature>
<organism evidence="2 3">
    <name type="scientific">Pelomonas margarita</name>
    <dbReference type="NCBI Taxonomy" id="3299031"/>
    <lineage>
        <taxon>Bacteria</taxon>
        <taxon>Pseudomonadati</taxon>
        <taxon>Pseudomonadota</taxon>
        <taxon>Betaproteobacteria</taxon>
        <taxon>Burkholderiales</taxon>
        <taxon>Sphaerotilaceae</taxon>
        <taxon>Roseateles</taxon>
    </lineage>
</organism>
<gene>
    <name evidence="2" type="ORF">ACG0Z3_14050</name>
</gene>
<accession>A0ABW7FKF6</accession>